<evidence type="ECO:0000256" key="1">
    <source>
        <dbReference type="SAM" id="MobiDB-lite"/>
    </source>
</evidence>
<gene>
    <name evidence="2" type="ORF">pdam_00019910</name>
</gene>
<dbReference type="EMBL" id="RCHS01001639">
    <property type="protein sequence ID" value="RMX52423.1"/>
    <property type="molecule type" value="Genomic_DNA"/>
</dbReference>
<name>A0A3M6UFI2_POCDA</name>
<evidence type="ECO:0000313" key="2">
    <source>
        <dbReference type="EMBL" id="RMX52423.1"/>
    </source>
</evidence>
<reference evidence="2 3" key="1">
    <citation type="journal article" date="2018" name="Sci. Rep.">
        <title>Comparative analysis of the Pocillopora damicornis genome highlights role of immune system in coral evolution.</title>
        <authorList>
            <person name="Cunning R."/>
            <person name="Bay R.A."/>
            <person name="Gillette P."/>
            <person name="Baker A.C."/>
            <person name="Traylor-Knowles N."/>
        </authorList>
    </citation>
    <scope>NUCLEOTIDE SEQUENCE [LARGE SCALE GENOMIC DNA]</scope>
    <source>
        <strain evidence="2">RSMAS</strain>
        <tissue evidence="2">Whole animal</tissue>
    </source>
</reference>
<comment type="caution">
    <text evidence="2">The sequence shown here is derived from an EMBL/GenBank/DDBJ whole genome shotgun (WGS) entry which is preliminary data.</text>
</comment>
<accession>A0A3M6UFI2</accession>
<feature type="region of interest" description="Disordered" evidence="1">
    <location>
        <begin position="79"/>
        <end position="98"/>
    </location>
</feature>
<dbReference type="AlphaFoldDB" id="A0A3M6UFI2"/>
<sequence length="267" mass="29681">MEAGPPDFGCFVQDLDEETLLAAARNEKGENELNQSDSRQMALRWGAGGHPSATNEHHAQLQLTVQMDDSFQLSFTHVRMPPMSSGRKRKLKPSHSASTSFKKKKLSVLIIKNGDELCCTRAIVAAKARLDQHPNWDGFKRGRRIQAEHAVDLHHKLRVPRDTEWEDRGSPATKRLYVSQEVQKLSQTPCGLQTATRTLTPKEEQAECRAKQRPGCCLRGAAAGLATVHSNEDNVPSTSLLPSPPVDGVNLNDEKLLLHVFFDMEAM</sequence>
<organism evidence="2 3">
    <name type="scientific">Pocillopora damicornis</name>
    <name type="common">Cauliflower coral</name>
    <name type="synonym">Millepora damicornis</name>
    <dbReference type="NCBI Taxonomy" id="46731"/>
    <lineage>
        <taxon>Eukaryota</taxon>
        <taxon>Metazoa</taxon>
        <taxon>Cnidaria</taxon>
        <taxon>Anthozoa</taxon>
        <taxon>Hexacorallia</taxon>
        <taxon>Scleractinia</taxon>
        <taxon>Astrocoeniina</taxon>
        <taxon>Pocilloporidae</taxon>
        <taxon>Pocillopora</taxon>
    </lineage>
</organism>
<evidence type="ECO:0000313" key="3">
    <source>
        <dbReference type="Proteomes" id="UP000275408"/>
    </source>
</evidence>
<keyword evidence="3" id="KW-1185">Reference proteome</keyword>
<proteinExistence type="predicted"/>
<protein>
    <submittedName>
        <fullName evidence="2">Uncharacterized protein</fullName>
    </submittedName>
</protein>
<dbReference type="Proteomes" id="UP000275408">
    <property type="component" value="Unassembled WGS sequence"/>
</dbReference>